<evidence type="ECO:0008006" key="3">
    <source>
        <dbReference type="Google" id="ProtNLM"/>
    </source>
</evidence>
<accession>A0AAN5CF43</accession>
<protein>
    <recommendedName>
        <fullName evidence="3">MIF4G domain-containing protein</fullName>
    </recommendedName>
</protein>
<evidence type="ECO:0000313" key="1">
    <source>
        <dbReference type="EMBL" id="GMR43625.1"/>
    </source>
</evidence>
<feature type="non-terminal residue" evidence="1">
    <location>
        <position position="1"/>
    </location>
</feature>
<keyword evidence="2" id="KW-1185">Reference proteome</keyword>
<dbReference type="InterPro" id="IPR016024">
    <property type="entry name" value="ARM-type_fold"/>
</dbReference>
<gene>
    <name evidence="1" type="ORF">PMAYCL1PPCAC_13820</name>
</gene>
<organism evidence="1 2">
    <name type="scientific">Pristionchus mayeri</name>
    <dbReference type="NCBI Taxonomy" id="1317129"/>
    <lineage>
        <taxon>Eukaryota</taxon>
        <taxon>Metazoa</taxon>
        <taxon>Ecdysozoa</taxon>
        <taxon>Nematoda</taxon>
        <taxon>Chromadorea</taxon>
        <taxon>Rhabditida</taxon>
        <taxon>Rhabditina</taxon>
        <taxon>Diplogasteromorpha</taxon>
        <taxon>Diplogasteroidea</taxon>
        <taxon>Neodiplogasteridae</taxon>
        <taxon>Pristionchus</taxon>
    </lineage>
</organism>
<dbReference type="SUPFAM" id="SSF48371">
    <property type="entry name" value="ARM repeat"/>
    <property type="match status" value="1"/>
</dbReference>
<proteinExistence type="predicted"/>
<dbReference type="PANTHER" id="PTHR23253:SF78">
    <property type="entry name" value="EUKARYOTIC TRANSLATION INITIATION FACTOR 4G1, ISOFORM B-RELATED"/>
    <property type="match status" value="1"/>
</dbReference>
<sequence>KAAQPWKLERICWMDDSEEAKKKRMSRIVRSLLNKITPTTFPALTKEFLDLNVHESPALDEVVSMFVKHAIMQPKACRLYLNICQEQ</sequence>
<dbReference type="GO" id="GO:0003729">
    <property type="term" value="F:mRNA binding"/>
    <property type="evidence" value="ECO:0007669"/>
    <property type="project" value="TreeGrafter"/>
</dbReference>
<dbReference type="GO" id="GO:0016281">
    <property type="term" value="C:eukaryotic translation initiation factor 4F complex"/>
    <property type="evidence" value="ECO:0007669"/>
    <property type="project" value="TreeGrafter"/>
</dbReference>
<name>A0AAN5CF43_9BILA</name>
<evidence type="ECO:0000313" key="2">
    <source>
        <dbReference type="Proteomes" id="UP001328107"/>
    </source>
</evidence>
<dbReference type="AlphaFoldDB" id="A0AAN5CF43"/>
<comment type="caution">
    <text evidence="1">The sequence shown here is derived from an EMBL/GenBank/DDBJ whole genome shotgun (WGS) entry which is preliminary data.</text>
</comment>
<dbReference type="EMBL" id="BTRK01000003">
    <property type="protein sequence ID" value="GMR43625.1"/>
    <property type="molecule type" value="Genomic_DNA"/>
</dbReference>
<feature type="non-terminal residue" evidence="1">
    <location>
        <position position="87"/>
    </location>
</feature>
<reference evidence="2" key="1">
    <citation type="submission" date="2022-10" db="EMBL/GenBank/DDBJ databases">
        <title>Genome assembly of Pristionchus species.</title>
        <authorList>
            <person name="Yoshida K."/>
            <person name="Sommer R.J."/>
        </authorList>
    </citation>
    <scope>NUCLEOTIDE SEQUENCE [LARGE SCALE GENOMIC DNA]</scope>
    <source>
        <strain evidence="2">RS5460</strain>
    </source>
</reference>
<dbReference type="GO" id="GO:0003743">
    <property type="term" value="F:translation initiation factor activity"/>
    <property type="evidence" value="ECO:0007669"/>
    <property type="project" value="TreeGrafter"/>
</dbReference>
<dbReference type="PANTHER" id="PTHR23253">
    <property type="entry name" value="EUKARYOTIC TRANSLATION INITIATION FACTOR 4 GAMMA"/>
    <property type="match status" value="1"/>
</dbReference>
<dbReference type="Gene3D" id="1.25.40.180">
    <property type="match status" value="1"/>
</dbReference>
<dbReference type="Proteomes" id="UP001328107">
    <property type="component" value="Unassembled WGS sequence"/>
</dbReference>